<reference evidence="5" key="2">
    <citation type="submission" date="2021-04" db="EMBL/GenBank/DDBJ databases">
        <authorList>
            <person name="Gilroy R."/>
        </authorList>
    </citation>
    <scope>NUCLEOTIDE SEQUENCE</scope>
    <source>
        <strain evidence="5">CHK195-6426</strain>
    </source>
</reference>
<protein>
    <submittedName>
        <fullName evidence="5">DUF4349 domain-containing protein</fullName>
    </submittedName>
</protein>
<keyword evidence="1" id="KW-0175">Coiled coil</keyword>
<evidence type="ECO:0000256" key="1">
    <source>
        <dbReference type="SAM" id="Coils"/>
    </source>
</evidence>
<dbReference type="Pfam" id="PF14257">
    <property type="entry name" value="DUF4349"/>
    <property type="match status" value="1"/>
</dbReference>
<feature type="domain" description="DUF4349" evidence="4">
    <location>
        <begin position="91"/>
        <end position="306"/>
    </location>
</feature>
<proteinExistence type="predicted"/>
<accession>A0A9D1R5T9</accession>
<keyword evidence="2" id="KW-1133">Transmembrane helix</keyword>
<gene>
    <name evidence="5" type="ORF">H9742_12175</name>
</gene>
<feature type="coiled-coil region" evidence="1">
    <location>
        <begin position="189"/>
        <end position="239"/>
    </location>
</feature>
<feature type="chain" id="PRO_5039696421" evidence="3">
    <location>
        <begin position="31"/>
        <end position="334"/>
    </location>
</feature>
<feature type="signal peptide" evidence="3">
    <location>
        <begin position="1"/>
        <end position="30"/>
    </location>
</feature>
<keyword evidence="2" id="KW-0812">Transmembrane</keyword>
<name>A0A9D1R5T9_9FIRM</name>
<dbReference type="Proteomes" id="UP000824265">
    <property type="component" value="Unassembled WGS sequence"/>
</dbReference>
<comment type="caution">
    <text evidence="5">The sequence shown here is derived from an EMBL/GenBank/DDBJ whole genome shotgun (WGS) entry which is preliminary data.</text>
</comment>
<dbReference type="EMBL" id="DXGH01000069">
    <property type="protein sequence ID" value="HIW82251.1"/>
    <property type="molecule type" value="Genomic_DNA"/>
</dbReference>
<evidence type="ECO:0000313" key="5">
    <source>
        <dbReference type="EMBL" id="HIW82251.1"/>
    </source>
</evidence>
<evidence type="ECO:0000313" key="6">
    <source>
        <dbReference type="Proteomes" id="UP000824265"/>
    </source>
</evidence>
<reference evidence="5" key="1">
    <citation type="journal article" date="2021" name="PeerJ">
        <title>Extensive microbial diversity within the chicken gut microbiome revealed by metagenomics and culture.</title>
        <authorList>
            <person name="Gilroy R."/>
            <person name="Ravi A."/>
            <person name="Getino M."/>
            <person name="Pursley I."/>
            <person name="Horton D.L."/>
            <person name="Alikhan N.F."/>
            <person name="Baker D."/>
            <person name="Gharbi K."/>
            <person name="Hall N."/>
            <person name="Watson M."/>
            <person name="Adriaenssens E.M."/>
            <person name="Foster-Nyarko E."/>
            <person name="Jarju S."/>
            <person name="Secka A."/>
            <person name="Antonio M."/>
            <person name="Oren A."/>
            <person name="Chaudhuri R.R."/>
            <person name="La Ragione R."/>
            <person name="Hildebrand F."/>
            <person name="Pallen M.J."/>
        </authorList>
    </citation>
    <scope>NUCLEOTIDE SEQUENCE</scope>
    <source>
        <strain evidence="5">CHK195-6426</strain>
    </source>
</reference>
<keyword evidence="2" id="KW-0472">Membrane</keyword>
<organism evidence="5 6">
    <name type="scientific">Candidatus Acetatifactor stercoripullorum</name>
    <dbReference type="NCBI Taxonomy" id="2838414"/>
    <lineage>
        <taxon>Bacteria</taxon>
        <taxon>Bacillati</taxon>
        <taxon>Bacillota</taxon>
        <taxon>Clostridia</taxon>
        <taxon>Lachnospirales</taxon>
        <taxon>Lachnospiraceae</taxon>
        <taxon>Acetatifactor</taxon>
    </lineage>
</organism>
<dbReference type="InterPro" id="IPR025645">
    <property type="entry name" value="DUF4349"/>
</dbReference>
<evidence type="ECO:0000256" key="2">
    <source>
        <dbReference type="SAM" id="Phobius"/>
    </source>
</evidence>
<evidence type="ECO:0000256" key="3">
    <source>
        <dbReference type="SAM" id="SignalP"/>
    </source>
</evidence>
<dbReference type="PROSITE" id="PS51257">
    <property type="entry name" value="PROKAR_LIPOPROTEIN"/>
    <property type="match status" value="1"/>
</dbReference>
<feature type="transmembrane region" description="Helical" evidence="2">
    <location>
        <begin position="285"/>
        <end position="311"/>
    </location>
</feature>
<evidence type="ECO:0000259" key="4">
    <source>
        <dbReference type="Pfam" id="PF14257"/>
    </source>
</evidence>
<dbReference type="AlphaFoldDB" id="A0A9D1R5T9"/>
<keyword evidence="3" id="KW-0732">Signal</keyword>
<sequence>MRGLSKGNCRKVLAAFLGGLLLLGLSGCGAASSSGEKMAADSMMTQSSNGDFSIGAEAGMEEAVTEAASESFAQTDEGGGNLSAEAYLESRKLIKTVDMDVETREFDQVLKTLEDQVVSLGGYIESMNTYNGSSYSSYQGIRNADMTARIPAERLDDFLNTVSEVSNVVRRSDNVEDVTLTYVDLESRRDALSTEQDRLLALMERAENVEDIITIESRLSEVRYELESMESQLRTYDNRVDYSTVYLNINEVEVLTPVEEEGVWERIGNGFMTSIKNIGWGFREFFVGFLINLPYLALTAVFVLLVIFIAVKCSKRQKKRSAQEKAQGSEEKHE</sequence>